<gene>
    <name evidence="1" type="ORF">AMECASPLE_000573</name>
</gene>
<evidence type="ECO:0000313" key="1">
    <source>
        <dbReference type="EMBL" id="MEQ2286257.1"/>
    </source>
</evidence>
<reference evidence="1 2" key="1">
    <citation type="submission" date="2021-06" db="EMBL/GenBank/DDBJ databases">
        <authorList>
            <person name="Palmer J.M."/>
        </authorList>
    </citation>
    <scope>NUCLEOTIDE SEQUENCE [LARGE SCALE GENOMIC DNA]</scope>
    <source>
        <strain evidence="1 2">AS_MEX2019</strain>
        <tissue evidence="1">Muscle</tissue>
    </source>
</reference>
<dbReference type="Proteomes" id="UP001469553">
    <property type="component" value="Unassembled WGS sequence"/>
</dbReference>
<organism evidence="1 2">
    <name type="scientific">Ameca splendens</name>
    <dbReference type="NCBI Taxonomy" id="208324"/>
    <lineage>
        <taxon>Eukaryota</taxon>
        <taxon>Metazoa</taxon>
        <taxon>Chordata</taxon>
        <taxon>Craniata</taxon>
        <taxon>Vertebrata</taxon>
        <taxon>Euteleostomi</taxon>
        <taxon>Actinopterygii</taxon>
        <taxon>Neopterygii</taxon>
        <taxon>Teleostei</taxon>
        <taxon>Neoteleostei</taxon>
        <taxon>Acanthomorphata</taxon>
        <taxon>Ovalentaria</taxon>
        <taxon>Atherinomorphae</taxon>
        <taxon>Cyprinodontiformes</taxon>
        <taxon>Goodeidae</taxon>
        <taxon>Ameca</taxon>
    </lineage>
</organism>
<protein>
    <submittedName>
        <fullName evidence="1">Uncharacterized protein</fullName>
    </submittedName>
</protein>
<dbReference type="EMBL" id="JAHRIP010018827">
    <property type="protein sequence ID" value="MEQ2286257.1"/>
    <property type="molecule type" value="Genomic_DNA"/>
</dbReference>
<evidence type="ECO:0000313" key="2">
    <source>
        <dbReference type="Proteomes" id="UP001469553"/>
    </source>
</evidence>
<keyword evidence="2" id="KW-1185">Reference proteome</keyword>
<name>A0ABV0XXM4_9TELE</name>
<accession>A0ABV0XXM4</accession>
<sequence length="121" mass="13319">MYLKCEKAQRTCKPLKGIVNIGCEDGRHKLRLSGKPLSRSQTSSFQFQRTIAAVCSISHYGGKYCKLTPAGESMGTSLPEAVLAEGRMITDPLSCQCQSKPICVACLWWISPVRSDMGVYK</sequence>
<proteinExistence type="predicted"/>
<comment type="caution">
    <text evidence="1">The sequence shown here is derived from an EMBL/GenBank/DDBJ whole genome shotgun (WGS) entry which is preliminary data.</text>
</comment>